<accession>A0A9X3L528</accession>
<reference evidence="1" key="1">
    <citation type="submission" date="2022-12" db="EMBL/GenBank/DDBJ databases">
        <authorList>
            <person name="Voronina O.L."/>
            <person name="Kunda M.S."/>
            <person name="Ryzhova N."/>
            <person name="Aksenova E.I."/>
        </authorList>
    </citation>
    <scope>NUCLEOTIDE SEQUENCE</scope>
    <source>
        <strain evidence="1">SCCH136:Ach223948</strain>
    </source>
</reference>
<comment type="caution">
    <text evidence="1">The sequence shown here is derived from an EMBL/GenBank/DDBJ whole genome shotgun (WGS) entry which is preliminary data.</text>
</comment>
<protein>
    <submittedName>
        <fullName evidence="1">Uncharacterized protein</fullName>
    </submittedName>
</protein>
<dbReference type="AlphaFoldDB" id="A0A9X3L528"/>
<gene>
    <name evidence="1" type="ORF">O9570_22355</name>
</gene>
<proteinExistence type="predicted"/>
<dbReference type="EMBL" id="JAPZVI010000022">
    <property type="protein sequence ID" value="MCZ8404216.1"/>
    <property type="molecule type" value="Genomic_DNA"/>
</dbReference>
<name>A0A9X3L528_ALCXX</name>
<evidence type="ECO:0000313" key="2">
    <source>
        <dbReference type="Proteomes" id="UP001141992"/>
    </source>
</evidence>
<evidence type="ECO:0000313" key="1">
    <source>
        <dbReference type="EMBL" id="MCZ8404216.1"/>
    </source>
</evidence>
<dbReference type="RefSeq" id="WP_131728713.1">
    <property type="nucleotide sequence ID" value="NZ_CYTI01000007.1"/>
</dbReference>
<dbReference type="Proteomes" id="UP001141992">
    <property type="component" value="Unassembled WGS sequence"/>
</dbReference>
<sequence length="179" mass="19241">MSDSPIYIVDLDVTLEDAPAFANSGMRWMEAMCIAIPSPGAEVAFSPVSHAPGPGIARWAKWVTEQSSNGIGAIVGRRVYNAGPQTVEVLGCPCCSAEHDADSLPWQEMISAWYSGEPGALECPSCRQWEGINQWRFLPLAWGLGNLAFGFDGLGIDDALAVALGKVLGHRMVVVFDKF</sequence>
<organism evidence="1 2">
    <name type="scientific">Alcaligenes xylosoxydans xylosoxydans</name>
    <name type="common">Achromobacter xylosoxidans</name>
    <dbReference type="NCBI Taxonomy" id="85698"/>
    <lineage>
        <taxon>Bacteria</taxon>
        <taxon>Pseudomonadati</taxon>
        <taxon>Pseudomonadota</taxon>
        <taxon>Betaproteobacteria</taxon>
        <taxon>Burkholderiales</taxon>
        <taxon>Alcaligenaceae</taxon>
        <taxon>Achromobacter</taxon>
    </lineage>
</organism>